<protein>
    <submittedName>
        <fullName evidence="1">Uncharacterized protein</fullName>
    </submittedName>
</protein>
<gene>
    <name evidence="1" type="ORF">M9H77_35944</name>
</gene>
<sequence>MCVKWPLVKDTLTLDHITSVRGLHCTCLVPHTRASFDNTSHHALQWDSHLMESQEGLEIKVGLRMDLIGALGFVAWFYVNGEYSGYGIEQSSGTNCCPGFCLGIGTCGLVQRSTLIPYSVAVNLVDGLGVSKHTKVVTLRSGKELVETPPTIVEEEKEISETPAKSIPPKKKKDQQKPTANGRFDLPSVVGSLCSYDLKLISRGRQGFFSLLYFVLCGDGFSYALLLYICESTSHVLAEGRYNEERTKTA</sequence>
<organism evidence="1 2">
    <name type="scientific">Catharanthus roseus</name>
    <name type="common">Madagascar periwinkle</name>
    <name type="synonym">Vinca rosea</name>
    <dbReference type="NCBI Taxonomy" id="4058"/>
    <lineage>
        <taxon>Eukaryota</taxon>
        <taxon>Viridiplantae</taxon>
        <taxon>Streptophyta</taxon>
        <taxon>Embryophyta</taxon>
        <taxon>Tracheophyta</taxon>
        <taxon>Spermatophyta</taxon>
        <taxon>Magnoliopsida</taxon>
        <taxon>eudicotyledons</taxon>
        <taxon>Gunneridae</taxon>
        <taxon>Pentapetalae</taxon>
        <taxon>asterids</taxon>
        <taxon>lamiids</taxon>
        <taxon>Gentianales</taxon>
        <taxon>Apocynaceae</taxon>
        <taxon>Rauvolfioideae</taxon>
        <taxon>Vinceae</taxon>
        <taxon>Catharanthinae</taxon>
        <taxon>Catharanthus</taxon>
    </lineage>
</organism>
<name>A0ACB9ZQG1_CATRO</name>
<proteinExistence type="predicted"/>
<evidence type="ECO:0000313" key="2">
    <source>
        <dbReference type="Proteomes" id="UP001060085"/>
    </source>
</evidence>
<comment type="caution">
    <text evidence="1">The sequence shown here is derived from an EMBL/GenBank/DDBJ whole genome shotgun (WGS) entry which is preliminary data.</text>
</comment>
<dbReference type="EMBL" id="CM044708">
    <property type="protein sequence ID" value="KAI5649939.1"/>
    <property type="molecule type" value="Genomic_DNA"/>
</dbReference>
<dbReference type="Proteomes" id="UP001060085">
    <property type="component" value="Linkage Group LG08"/>
</dbReference>
<reference evidence="2" key="1">
    <citation type="journal article" date="2023" name="Nat. Plants">
        <title>Single-cell RNA sequencing provides a high-resolution roadmap for understanding the multicellular compartmentation of specialized metabolism.</title>
        <authorList>
            <person name="Sun S."/>
            <person name="Shen X."/>
            <person name="Li Y."/>
            <person name="Li Y."/>
            <person name="Wang S."/>
            <person name="Li R."/>
            <person name="Zhang H."/>
            <person name="Shen G."/>
            <person name="Guo B."/>
            <person name="Wei J."/>
            <person name="Xu J."/>
            <person name="St-Pierre B."/>
            <person name="Chen S."/>
            <person name="Sun C."/>
        </authorList>
    </citation>
    <scope>NUCLEOTIDE SEQUENCE [LARGE SCALE GENOMIC DNA]</scope>
</reference>
<accession>A0ACB9ZQG1</accession>
<evidence type="ECO:0000313" key="1">
    <source>
        <dbReference type="EMBL" id="KAI5649939.1"/>
    </source>
</evidence>
<keyword evidence="2" id="KW-1185">Reference proteome</keyword>